<dbReference type="InterPro" id="IPR050090">
    <property type="entry name" value="Tyrosine_recombinase_XerCD"/>
</dbReference>
<dbReference type="PROSITE" id="PS51898">
    <property type="entry name" value="TYR_RECOMBINASE"/>
    <property type="match status" value="1"/>
</dbReference>
<dbReference type="EMBL" id="BAABAB010000017">
    <property type="protein sequence ID" value="GAA3622746.1"/>
    <property type="molecule type" value="Genomic_DNA"/>
</dbReference>
<dbReference type="InterPro" id="IPR011010">
    <property type="entry name" value="DNA_brk_join_enz"/>
</dbReference>
<sequence length="793" mass="90535">MTTVLEAGSAALDYQPAPNGEPDESSADPAASSVPYRFGNTTITQIVKRVGSTGDTQVVDAAIQLLDALLVREGETWAERWLDLERTTVSESMDEWRRQVGSTVRPTHLSKAFVELAALDVIRPSYEWMHRRGLRGIDTIAACRSQEDAAAFKERLRLRQLRIASQTEVQVTLGKLCAHTGRRPRDITLPDIEAYWEVLKPRKNDIIGPRTTWQLMVELKWLEAAPTPPRFIPTRRVRQCTPEELVDKHNIAEPMRDMFVQYLKQRAARMDYASLNNLALRLIKTFWVDIVKHNPDQASLELTREQIDSWRQRFNTKINGRPRSDMEKLQTLMIVRGFYLDIAQWAHIEPYWAQWAAASPITRAEVGGFRKARVKQIAVQQQKTRDLASLLPRFVKGAEDQLTEVTALLERVREVGPGGRIDINRETWTVHKASPQSLLLLQNGAHHRRIEREESRKFWTWACLETLRHSGIRIEEMLELTHLSFQRYVMKPTGETVPLVHIKPSKTDRERMIVASPELVHVFAEILKRARRPDGTVPLVQRWDPYEHLYGEPLPHLFVDRALRNPGVISHATISAGFIRLARDLDLRIAGQPVHFVPHDLRRLFATEALSSGLPPHIVQVLMGHQSLATTQGYAAIYPADVIRHHRMLITTRRQQRPTDEYREPTPQEWAEFEAHFVQRKLSLGTCGRAYGTDCHHEHACLRCALLRPDPDQINRLRTIIDNLNDRIDEATSAGWIGEVDGLKVSLAGAQQKLQQMEKQITRSETFLGMPDLTAPTPPTGSGEIRSRTCESE</sequence>
<dbReference type="PANTHER" id="PTHR30349:SF64">
    <property type="entry name" value="PROPHAGE INTEGRASE INTD-RELATED"/>
    <property type="match status" value="1"/>
</dbReference>
<evidence type="ECO:0000313" key="6">
    <source>
        <dbReference type="Proteomes" id="UP001501490"/>
    </source>
</evidence>
<keyword evidence="2" id="KW-0175">Coiled coil</keyword>
<feature type="region of interest" description="Disordered" evidence="3">
    <location>
        <begin position="7"/>
        <end position="34"/>
    </location>
</feature>
<feature type="coiled-coil region" evidence="2">
    <location>
        <begin position="714"/>
        <end position="760"/>
    </location>
</feature>
<keyword evidence="1" id="KW-0233">DNA recombination</keyword>
<dbReference type="CDD" id="cd00397">
    <property type="entry name" value="DNA_BRE_C"/>
    <property type="match status" value="1"/>
</dbReference>
<comment type="caution">
    <text evidence="5">The sequence shown here is derived from an EMBL/GenBank/DDBJ whole genome shotgun (WGS) entry which is preliminary data.</text>
</comment>
<evidence type="ECO:0000256" key="1">
    <source>
        <dbReference type="ARBA" id="ARBA00023172"/>
    </source>
</evidence>
<feature type="region of interest" description="Disordered" evidence="3">
    <location>
        <begin position="769"/>
        <end position="793"/>
    </location>
</feature>
<dbReference type="Gene3D" id="1.10.443.10">
    <property type="entry name" value="Intergrase catalytic core"/>
    <property type="match status" value="1"/>
</dbReference>
<gene>
    <name evidence="5" type="ORF">GCM10022236_26420</name>
</gene>
<organism evidence="5 6">
    <name type="scientific">Microlunatus ginsengisoli</name>
    <dbReference type="NCBI Taxonomy" id="363863"/>
    <lineage>
        <taxon>Bacteria</taxon>
        <taxon>Bacillati</taxon>
        <taxon>Actinomycetota</taxon>
        <taxon>Actinomycetes</taxon>
        <taxon>Propionibacteriales</taxon>
        <taxon>Propionibacteriaceae</taxon>
        <taxon>Microlunatus</taxon>
    </lineage>
</organism>
<feature type="domain" description="Tyr recombinase" evidence="4">
    <location>
        <begin position="433"/>
        <end position="647"/>
    </location>
</feature>
<dbReference type="InterPro" id="IPR002104">
    <property type="entry name" value="Integrase_catalytic"/>
</dbReference>
<dbReference type="SUPFAM" id="SSF56349">
    <property type="entry name" value="DNA breaking-rejoining enzymes"/>
    <property type="match status" value="1"/>
</dbReference>
<dbReference type="Proteomes" id="UP001501490">
    <property type="component" value="Unassembled WGS sequence"/>
</dbReference>
<dbReference type="Pfam" id="PF00589">
    <property type="entry name" value="Phage_integrase"/>
    <property type="match status" value="1"/>
</dbReference>
<evidence type="ECO:0000256" key="2">
    <source>
        <dbReference type="SAM" id="Coils"/>
    </source>
</evidence>
<keyword evidence="6" id="KW-1185">Reference proteome</keyword>
<reference evidence="6" key="1">
    <citation type="journal article" date="2019" name="Int. J. Syst. Evol. Microbiol.">
        <title>The Global Catalogue of Microorganisms (GCM) 10K type strain sequencing project: providing services to taxonomists for standard genome sequencing and annotation.</title>
        <authorList>
            <consortium name="The Broad Institute Genomics Platform"/>
            <consortium name="The Broad Institute Genome Sequencing Center for Infectious Disease"/>
            <person name="Wu L."/>
            <person name="Ma J."/>
        </authorList>
    </citation>
    <scope>NUCLEOTIDE SEQUENCE [LARGE SCALE GENOMIC DNA]</scope>
    <source>
        <strain evidence="6">JCM 16929</strain>
    </source>
</reference>
<dbReference type="RefSeq" id="WP_344805202.1">
    <property type="nucleotide sequence ID" value="NZ_BAABAB010000017.1"/>
</dbReference>
<proteinExistence type="predicted"/>
<name>A0ABP7A0P4_9ACTN</name>
<accession>A0ABP7A0P4</accession>
<dbReference type="InterPro" id="IPR013762">
    <property type="entry name" value="Integrase-like_cat_sf"/>
</dbReference>
<evidence type="ECO:0000313" key="5">
    <source>
        <dbReference type="EMBL" id="GAA3622746.1"/>
    </source>
</evidence>
<protein>
    <submittedName>
        <fullName evidence="5">Tyrosine-type recombinase/integrase</fullName>
    </submittedName>
</protein>
<evidence type="ECO:0000259" key="4">
    <source>
        <dbReference type="PROSITE" id="PS51898"/>
    </source>
</evidence>
<evidence type="ECO:0000256" key="3">
    <source>
        <dbReference type="SAM" id="MobiDB-lite"/>
    </source>
</evidence>
<dbReference type="PANTHER" id="PTHR30349">
    <property type="entry name" value="PHAGE INTEGRASE-RELATED"/>
    <property type="match status" value="1"/>
</dbReference>